<dbReference type="AlphaFoldDB" id="A0A1M4EA16"/>
<reference evidence="3" key="1">
    <citation type="submission" date="2016-04" db="EMBL/GenBank/DDBJ databases">
        <authorList>
            <person name="Evans L.H."/>
            <person name="Alamgir A."/>
            <person name="Owens N."/>
            <person name="Weber N.D."/>
            <person name="Virtaneva K."/>
            <person name="Barbian K."/>
            <person name="Babar A."/>
            <person name="Rosenke K."/>
        </authorList>
    </citation>
    <scope>NUCLEOTIDE SEQUENCE</scope>
    <source>
        <strain evidence="3">Nono1</strain>
    </source>
</reference>
<evidence type="ECO:0000259" key="2">
    <source>
        <dbReference type="Pfam" id="PF08327"/>
    </source>
</evidence>
<sequence>MSSVRASVTVPIDPATAFRVFTDEIDAWYVRGRHSWVDPARAVGIRFEDGYLRELWSDGGHVDTGRILAWEPPRRLVWADLLNDGEMEIEVAFSAVEGGTEVVLEHRGLDTLPPDVAGRIRRGYSWNIALGWFAGQWQGAQGREAG</sequence>
<dbReference type="InterPro" id="IPR013538">
    <property type="entry name" value="ASHA1/2-like_C"/>
</dbReference>
<feature type="domain" description="Activator of Hsp90 ATPase homologue 1/2-like C-terminal" evidence="2">
    <location>
        <begin position="14"/>
        <end position="111"/>
    </location>
</feature>
<name>A0A1M4EA16_9ACTN</name>
<proteinExistence type="inferred from homology"/>
<gene>
    <name evidence="3" type="ORF">BN4615_P5283</name>
</gene>
<evidence type="ECO:0000313" key="3">
    <source>
        <dbReference type="EMBL" id="SBO95767.1"/>
    </source>
</evidence>
<dbReference type="Gene3D" id="3.30.530.20">
    <property type="match status" value="1"/>
</dbReference>
<protein>
    <recommendedName>
        <fullName evidence="2">Activator of Hsp90 ATPase homologue 1/2-like C-terminal domain-containing protein</fullName>
    </recommendedName>
</protein>
<dbReference type="EMBL" id="LT559118">
    <property type="protein sequence ID" value="SBO95767.1"/>
    <property type="molecule type" value="Genomic_DNA"/>
</dbReference>
<accession>A0A1M4EA16</accession>
<evidence type="ECO:0000256" key="1">
    <source>
        <dbReference type="ARBA" id="ARBA00006817"/>
    </source>
</evidence>
<organism evidence="3">
    <name type="scientific">Nonomuraea gerenzanensis</name>
    <dbReference type="NCBI Taxonomy" id="93944"/>
    <lineage>
        <taxon>Bacteria</taxon>
        <taxon>Bacillati</taxon>
        <taxon>Actinomycetota</taxon>
        <taxon>Actinomycetes</taxon>
        <taxon>Streptosporangiales</taxon>
        <taxon>Streptosporangiaceae</taxon>
        <taxon>Nonomuraea</taxon>
    </lineage>
</organism>
<dbReference type="SUPFAM" id="SSF55961">
    <property type="entry name" value="Bet v1-like"/>
    <property type="match status" value="1"/>
</dbReference>
<dbReference type="Pfam" id="PF08327">
    <property type="entry name" value="AHSA1"/>
    <property type="match status" value="1"/>
</dbReference>
<dbReference type="RefSeq" id="WP_225275116.1">
    <property type="nucleotide sequence ID" value="NZ_CP084058.1"/>
</dbReference>
<comment type="similarity">
    <text evidence="1">Belongs to the AHA1 family.</text>
</comment>
<dbReference type="InterPro" id="IPR023393">
    <property type="entry name" value="START-like_dom_sf"/>
</dbReference>